<feature type="coiled-coil region" evidence="10">
    <location>
        <begin position="156"/>
        <end position="214"/>
    </location>
</feature>
<proteinExistence type="inferred from homology"/>
<evidence type="ECO:0000256" key="8">
    <source>
        <dbReference type="ARBA" id="ARBA00033408"/>
    </source>
</evidence>
<keyword evidence="10" id="KW-0175">Coiled coil</keyword>
<dbReference type="Gene3D" id="3.40.50.300">
    <property type="entry name" value="P-loop containing nucleotide triphosphate hydrolases"/>
    <property type="match status" value="2"/>
</dbReference>
<evidence type="ECO:0000259" key="11">
    <source>
        <dbReference type="Pfam" id="PF02463"/>
    </source>
</evidence>
<dbReference type="AlphaFoldDB" id="A0A6I0FLU5"/>
<dbReference type="PIRSF" id="PIRSF003128">
    <property type="entry name" value="RecN"/>
    <property type="match status" value="1"/>
</dbReference>
<protein>
    <recommendedName>
        <fullName evidence="3 9">DNA repair protein RecN</fullName>
    </recommendedName>
    <alternativeName>
        <fullName evidence="8 9">Recombination protein N</fullName>
    </alternativeName>
</protein>
<dbReference type="PANTHER" id="PTHR11059:SF0">
    <property type="entry name" value="DNA REPAIR PROTEIN RECN"/>
    <property type="match status" value="1"/>
</dbReference>
<evidence type="ECO:0000256" key="7">
    <source>
        <dbReference type="ARBA" id="ARBA00023204"/>
    </source>
</evidence>
<dbReference type="InterPro" id="IPR004604">
    <property type="entry name" value="DNA_recomb/repair_RecN"/>
</dbReference>
<gene>
    <name evidence="12" type="primary">recN</name>
    <name evidence="12" type="ORF">F8154_03645</name>
</gene>
<comment type="function">
    <text evidence="1 9">May be involved in recombinational repair of damaged DNA.</text>
</comment>
<keyword evidence="7 9" id="KW-0234">DNA repair</keyword>
<dbReference type="NCBIfam" id="TIGR00634">
    <property type="entry name" value="recN"/>
    <property type="match status" value="1"/>
</dbReference>
<keyword evidence="5 9" id="KW-0227">DNA damage</keyword>
<dbReference type="GO" id="GO:0009432">
    <property type="term" value="P:SOS response"/>
    <property type="evidence" value="ECO:0007669"/>
    <property type="project" value="TreeGrafter"/>
</dbReference>
<feature type="domain" description="RecF/RecN/SMC N-terminal" evidence="11">
    <location>
        <begin position="2"/>
        <end position="517"/>
    </location>
</feature>
<keyword evidence="6" id="KW-0067">ATP-binding</keyword>
<evidence type="ECO:0000256" key="4">
    <source>
        <dbReference type="ARBA" id="ARBA00022741"/>
    </source>
</evidence>
<feature type="coiled-coil region" evidence="10">
    <location>
        <begin position="341"/>
        <end position="375"/>
    </location>
</feature>
<dbReference type="Proteomes" id="UP000432715">
    <property type="component" value="Unassembled WGS sequence"/>
</dbReference>
<evidence type="ECO:0000256" key="9">
    <source>
        <dbReference type="PIRNR" id="PIRNR003128"/>
    </source>
</evidence>
<evidence type="ECO:0000256" key="5">
    <source>
        <dbReference type="ARBA" id="ARBA00022763"/>
    </source>
</evidence>
<dbReference type="RefSeq" id="WP_151860226.1">
    <property type="nucleotide sequence ID" value="NZ_WBZC01000010.1"/>
</dbReference>
<evidence type="ECO:0000256" key="6">
    <source>
        <dbReference type="ARBA" id="ARBA00022840"/>
    </source>
</evidence>
<keyword evidence="13" id="KW-1185">Reference proteome</keyword>
<evidence type="ECO:0000313" key="13">
    <source>
        <dbReference type="Proteomes" id="UP000432715"/>
    </source>
</evidence>
<reference evidence="12 13" key="1">
    <citation type="submission" date="2019-10" db="EMBL/GenBank/DDBJ databases">
        <title>Alkaliphilus serpentinus sp. nov. and Alkaliphilus pronyensis sp. nov., two novel anaerobic alkaliphilic species isolated from the serpentinized-hosted hydrothermal field of the Prony Bay (New Caledonia).</title>
        <authorList>
            <person name="Postec A."/>
        </authorList>
    </citation>
    <scope>NUCLEOTIDE SEQUENCE [LARGE SCALE GENOMIC DNA]</scope>
    <source>
        <strain evidence="12 13">LacV</strain>
    </source>
</reference>
<dbReference type="InterPro" id="IPR027417">
    <property type="entry name" value="P-loop_NTPase"/>
</dbReference>
<name>A0A6I0FLU5_9FIRM</name>
<dbReference type="GO" id="GO:0043590">
    <property type="term" value="C:bacterial nucleoid"/>
    <property type="evidence" value="ECO:0007669"/>
    <property type="project" value="TreeGrafter"/>
</dbReference>
<evidence type="ECO:0000256" key="10">
    <source>
        <dbReference type="SAM" id="Coils"/>
    </source>
</evidence>
<evidence type="ECO:0000256" key="2">
    <source>
        <dbReference type="ARBA" id="ARBA00009441"/>
    </source>
</evidence>
<organism evidence="12 13">
    <name type="scientific">Alkaliphilus pronyensis</name>
    <dbReference type="NCBI Taxonomy" id="1482732"/>
    <lineage>
        <taxon>Bacteria</taxon>
        <taxon>Bacillati</taxon>
        <taxon>Bacillota</taxon>
        <taxon>Clostridia</taxon>
        <taxon>Peptostreptococcales</taxon>
        <taxon>Natronincolaceae</taxon>
        <taxon>Alkaliphilus</taxon>
    </lineage>
</organism>
<sequence>MLLELEVKNFALIDKLHLQFENGLNILTGETGAGKSIIIDAVNMAIGERADREFVRRGENKSTIQAIFNTEDTDGFRELFISQGIEWEDDGNIIVTREIYANGRSIARVNGTIVTQGFLKTITEKLIDIHGQHQHQSLLNSNHHIDMLDAYGGKEIEGIRRAIEEKYKKLTSLKNRLQSICGNEMERERKIDLLKFQVEEINSANLNVDEEERLLKERNLLVNSEKIFNTLANTYEGLYEGSGFPAVTEVISKSVMQLSNIIDVDERLNYFFQCLEEVQYKLEDLSRDIRDYRDTIEFNPQAIDEIEGRLDLINGLKRKYGTSIAQILEYKNKTQEELNILINSEEEINTIQEEINNINNELEILSLSLSEKRQKTALLLEEGLTNILSDLNMKNVSFKVDINQLTDTKGSFKFSSKGIDSVEFLISPNLGEPMKQLSKIASGGEMSRIMLALKRILADIDKIGTLVFDEIDTGISGHTAHIVSEKLYEISKTHQVICITHLPQIAAMGKAHFLINKTEEEGTTKTFVEKLDYNSRIKEVGRLLGGQLTDITLKHAKEMIKQGSLKRI</sequence>
<dbReference type="SUPFAM" id="SSF52540">
    <property type="entry name" value="P-loop containing nucleoside triphosphate hydrolases"/>
    <property type="match status" value="2"/>
</dbReference>
<keyword evidence="4" id="KW-0547">Nucleotide-binding</keyword>
<dbReference type="InterPro" id="IPR003395">
    <property type="entry name" value="RecF/RecN/SMC_N"/>
</dbReference>
<dbReference type="EMBL" id="WBZC01000010">
    <property type="protein sequence ID" value="KAB3537394.1"/>
    <property type="molecule type" value="Genomic_DNA"/>
</dbReference>
<evidence type="ECO:0000256" key="3">
    <source>
        <dbReference type="ARBA" id="ARBA00021315"/>
    </source>
</evidence>
<dbReference type="CDD" id="cd03241">
    <property type="entry name" value="ABC_RecN"/>
    <property type="match status" value="2"/>
</dbReference>
<evidence type="ECO:0000313" key="12">
    <source>
        <dbReference type="EMBL" id="KAB3537394.1"/>
    </source>
</evidence>
<comment type="similarity">
    <text evidence="2 9">Belongs to the RecN family.</text>
</comment>
<dbReference type="GO" id="GO:0006310">
    <property type="term" value="P:DNA recombination"/>
    <property type="evidence" value="ECO:0007669"/>
    <property type="project" value="InterPro"/>
</dbReference>
<dbReference type="FunFam" id="3.40.50.300:FF:000319">
    <property type="entry name" value="DNA repair protein RecN"/>
    <property type="match status" value="1"/>
</dbReference>
<comment type="caution">
    <text evidence="12">The sequence shown here is derived from an EMBL/GenBank/DDBJ whole genome shotgun (WGS) entry which is preliminary data.</text>
</comment>
<accession>A0A6I0FLU5</accession>
<dbReference type="GO" id="GO:0006281">
    <property type="term" value="P:DNA repair"/>
    <property type="evidence" value="ECO:0007669"/>
    <property type="project" value="UniProtKB-KW"/>
</dbReference>
<dbReference type="GO" id="GO:0005524">
    <property type="term" value="F:ATP binding"/>
    <property type="evidence" value="ECO:0007669"/>
    <property type="project" value="UniProtKB-KW"/>
</dbReference>
<dbReference type="Pfam" id="PF02463">
    <property type="entry name" value="SMC_N"/>
    <property type="match status" value="1"/>
</dbReference>
<evidence type="ECO:0000256" key="1">
    <source>
        <dbReference type="ARBA" id="ARBA00003618"/>
    </source>
</evidence>
<dbReference type="PANTHER" id="PTHR11059">
    <property type="entry name" value="DNA REPAIR PROTEIN RECN"/>
    <property type="match status" value="1"/>
</dbReference>
<dbReference type="FunFam" id="3.40.50.300:FF:000356">
    <property type="entry name" value="DNA repair protein RecN"/>
    <property type="match status" value="1"/>
</dbReference>
<dbReference type="OrthoDB" id="9806954at2"/>